<dbReference type="Gene3D" id="1.10.10.10">
    <property type="entry name" value="Winged helix-like DNA-binding domain superfamily/Winged helix DNA-binding domain"/>
    <property type="match status" value="1"/>
</dbReference>
<dbReference type="EC" id="4.1.1.111" evidence="4"/>
<protein>
    <recommendedName>
        <fullName evidence="4">siroheme decarboxylase</fullName>
        <ecNumber evidence="4">4.1.1.111</ecNumber>
    </recommendedName>
</protein>
<dbReference type="eggNOG" id="COG1522">
    <property type="taxonomic scope" value="Bacteria"/>
</dbReference>
<evidence type="ECO:0000259" key="6">
    <source>
        <dbReference type="Pfam" id="PF17805"/>
    </source>
</evidence>
<dbReference type="InterPro" id="IPR050684">
    <property type="entry name" value="HTH-Siroheme_Decarb"/>
</dbReference>
<keyword evidence="9" id="KW-1185">Reference proteome</keyword>
<comment type="similarity">
    <text evidence="3">Belongs to the Ahb/Nir family.</text>
</comment>
<comment type="catalytic activity">
    <reaction evidence="5">
        <text>siroheme + 2 H(+) = 12,18-didecarboxysiroheme + 2 CO2</text>
        <dbReference type="Rhea" id="RHEA:19093"/>
        <dbReference type="ChEBI" id="CHEBI:15378"/>
        <dbReference type="ChEBI" id="CHEBI:16526"/>
        <dbReference type="ChEBI" id="CHEBI:60052"/>
        <dbReference type="ChEBI" id="CHEBI:140497"/>
        <dbReference type="EC" id="4.1.1.111"/>
    </reaction>
</comment>
<dbReference type="InterPro" id="IPR040523">
    <property type="entry name" value="AsnC_trans_reg2"/>
</dbReference>
<name>G5GSA2_9FIRM</name>
<reference evidence="8 9" key="1">
    <citation type="submission" date="2011-08" db="EMBL/GenBank/DDBJ databases">
        <title>The Genome Sequence of Selenomonas infelix ATCC 43532.</title>
        <authorList>
            <consortium name="The Broad Institute Genome Sequencing Platform"/>
            <person name="Earl A."/>
            <person name="Ward D."/>
            <person name="Feldgarden M."/>
            <person name="Gevers D."/>
            <person name="Izard J."/>
            <person name="Blanton J.M."/>
            <person name="Baranova O.V."/>
            <person name="Dewhirst F.E."/>
            <person name="Young S.K."/>
            <person name="Zeng Q."/>
            <person name="Gargeya S."/>
            <person name="Fitzgerald M."/>
            <person name="Haas B."/>
            <person name="Abouelleil A."/>
            <person name="Alvarado L."/>
            <person name="Arachchi H.M."/>
            <person name="Berlin A."/>
            <person name="Brown A."/>
            <person name="Chapman S.B."/>
            <person name="Chen Z."/>
            <person name="Dunbar C."/>
            <person name="Freedman E."/>
            <person name="Gearin G."/>
            <person name="Gellesch M."/>
            <person name="Goldberg J."/>
            <person name="Griggs A."/>
            <person name="Gujja S."/>
            <person name="Heiman D."/>
            <person name="Howarth C."/>
            <person name="Larson L."/>
            <person name="Lui A."/>
            <person name="MacDonald P.J.P."/>
            <person name="Montmayeur A."/>
            <person name="Murphy C."/>
            <person name="Neiman D."/>
            <person name="Pearson M."/>
            <person name="Priest M."/>
            <person name="Roberts A."/>
            <person name="Saif S."/>
            <person name="Shea T."/>
            <person name="Shenoy N."/>
            <person name="Sisk P."/>
            <person name="Stolte C."/>
            <person name="Sykes S."/>
            <person name="Wortman J."/>
            <person name="Nusbaum C."/>
            <person name="Birren B."/>
        </authorList>
    </citation>
    <scope>NUCLEOTIDE SEQUENCE [LARGE SCALE GENOMIC DNA]</scope>
    <source>
        <strain evidence="8 9">ATCC 43532</strain>
    </source>
</reference>
<dbReference type="SMART" id="SM00344">
    <property type="entry name" value="HTH_ASNC"/>
    <property type="match status" value="1"/>
</dbReference>
<dbReference type="AlphaFoldDB" id="G5GSA2"/>
<dbReference type="InterPro" id="IPR036388">
    <property type="entry name" value="WH-like_DNA-bd_sf"/>
</dbReference>
<organism evidence="8 9">
    <name type="scientific">Selenomonas infelix ATCC 43532</name>
    <dbReference type="NCBI Taxonomy" id="679201"/>
    <lineage>
        <taxon>Bacteria</taxon>
        <taxon>Bacillati</taxon>
        <taxon>Bacillota</taxon>
        <taxon>Negativicutes</taxon>
        <taxon>Selenomonadales</taxon>
        <taxon>Selenomonadaceae</taxon>
        <taxon>Selenomonas</taxon>
    </lineage>
</organism>
<accession>G5GSA2</accession>
<keyword evidence="1" id="KW-0456">Lyase</keyword>
<comment type="pathway">
    <text evidence="2">Porphyrin-containing compound metabolism.</text>
</comment>
<feature type="domain" description="Siroheme decarboxylase NirL-like HTH" evidence="7">
    <location>
        <begin position="13"/>
        <end position="59"/>
    </location>
</feature>
<dbReference type="Proteomes" id="UP000004129">
    <property type="component" value="Unassembled WGS sequence"/>
</dbReference>
<evidence type="ECO:0000256" key="1">
    <source>
        <dbReference type="ARBA" id="ARBA00023239"/>
    </source>
</evidence>
<dbReference type="InterPro" id="IPR036390">
    <property type="entry name" value="WH_DNA-bd_sf"/>
</dbReference>
<gene>
    <name evidence="8" type="ORF">HMPREF9334_02134</name>
</gene>
<dbReference type="GO" id="GO:0016829">
    <property type="term" value="F:lyase activity"/>
    <property type="evidence" value="ECO:0007669"/>
    <property type="project" value="UniProtKB-KW"/>
</dbReference>
<comment type="caution">
    <text evidence="8">The sequence shown here is derived from an EMBL/GenBank/DDBJ whole genome shotgun (WGS) entry which is preliminary data.</text>
</comment>
<sequence length="157" mass="18041">MGEFQMTVLTDFDKRLLNLLQGNLPVCSRPFARLGEMLETTEEHVLSRLDDLKREGYLRRIGTFFNSEQLGYHGTLIALRVAEEHIADVAAAINRYAGATHNYEREGKYNLWFTLLTPSRHAEEKILADVTALPGVERLMSLKSNKRYKINVQFKLN</sequence>
<evidence type="ECO:0000313" key="9">
    <source>
        <dbReference type="Proteomes" id="UP000004129"/>
    </source>
</evidence>
<dbReference type="Pfam" id="PF22451">
    <property type="entry name" value="NirdL-like_HTH"/>
    <property type="match status" value="1"/>
</dbReference>
<dbReference type="SUPFAM" id="SSF46785">
    <property type="entry name" value="Winged helix' DNA-binding domain"/>
    <property type="match status" value="1"/>
</dbReference>
<dbReference type="PATRIC" id="fig|679201.3.peg.2155"/>
<dbReference type="HOGENOM" id="CLU_112007_1_0_9"/>
<dbReference type="Gene3D" id="3.30.70.3460">
    <property type="match status" value="1"/>
</dbReference>
<dbReference type="STRING" id="679201.HMPREF9334_02134"/>
<dbReference type="InterPro" id="IPR019888">
    <property type="entry name" value="Tscrpt_reg_AsnC-like"/>
</dbReference>
<dbReference type="PANTHER" id="PTHR43413:SF1">
    <property type="entry name" value="SIROHEME DECARBOXYLASE NIRL SUBUNIT"/>
    <property type="match status" value="1"/>
</dbReference>
<evidence type="ECO:0000256" key="5">
    <source>
        <dbReference type="ARBA" id="ARBA00048470"/>
    </source>
</evidence>
<dbReference type="Pfam" id="PF17805">
    <property type="entry name" value="AsnC_trans_reg2"/>
    <property type="match status" value="1"/>
</dbReference>
<dbReference type="EMBL" id="ACZM01000019">
    <property type="protein sequence ID" value="EHG18995.1"/>
    <property type="molecule type" value="Genomic_DNA"/>
</dbReference>
<evidence type="ECO:0000259" key="7">
    <source>
        <dbReference type="Pfam" id="PF22451"/>
    </source>
</evidence>
<feature type="domain" description="Siroheme decarboxylase AsnC-like ligand binding" evidence="6">
    <location>
        <begin position="69"/>
        <end position="149"/>
    </location>
</feature>
<evidence type="ECO:0000256" key="3">
    <source>
        <dbReference type="ARBA" id="ARBA00023457"/>
    </source>
</evidence>
<evidence type="ECO:0000256" key="2">
    <source>
        <dbReference type="ARBA" id="ARBA00023444"/>
    </source>
</evidence>
<proteinExistence type="inferred from homology"/>
<evidence type="ECO:0000313" key="8">
    <source>
        <dbReference type="EMBL" id="EHG18995.1"/>
    </source>
</evidence>
<dbReference type="PANTHER" id="PTHR43413">
    <property type="entry name" value="TRANSCRIPTIONAL REGULATOR, ASNC FAMILY"/>
    <property type="match status" value="1"/>
</dbReference>
<dbReference type="InterPro" id="IPR053953">
    <property type="entry name" value="NirdL-like_HTH"/>
</dbReference>
<evidence type="ECO:0000256" key="4">
    <source>
        <dbReference type="ARBA" id="ARBA00023471"/>
    </source>
</evidence>